<dbReference type="Pfam" id="PF18962">
    <property type="entry name" value="Por_Secre_tail"/>
    <property type="match status" value="1"/>
</dbReference>
<keyword evidence="3" id="KW-0624">Polysaccharide degradation</keyword>
<keyword evidence="2 3" id="KW-0456">Lyase</keyword>
<evidence type="ECO:0000256" key="1">
    <source>
        <dbReference type="ARBA" id="ARBA00022729"/>
    </source>
</evidence>
<dbReference type="AlphaFoldDB" id="A0A1M5VTK0"/>
<proteinExistence type="inferred from homology"/>
<evidence type="ECO:0000256" key="2">
    <source>
        <dbReference type="ARBA" id="ARBA00023239"/>
    </source>
</evidence>
<gene>
    <name evidence="6" type="ORF">SAMN05444281_1937</name>
</gene>
<evidence type="ECO:0000313" key="6">
    <source>
        <dbReference type="EMBL" id="SHH78585.1"/>
    </source>
</evidence>
<keyword evidence="3" id="KW-0964">Secreted</keyword>
<evidence type="ECO:0000259" key="5">
    <source>
        <dbReference type="SMART" id="SM00656"/>
    </source>
</evidence>
<evidence type="ECO:0000256" key="3">
    <source>
        <dbReference type="RuleBase" id="RU361173"/>
    </source>
</evidence>
<organism evidence="6 7">
    <name type="scientific">Wenyingzhuangia marina</name>
    <dbReference type="NCBI Taxonomy" id="1195760"/>
    <lineage>
        <taxon>Bacteria</taxon>
        <taxon>Pseudomonadati</taxon>
        <taxon>Bacteroidota</taxon>
        <taxon>Flavobacteriia</taxon>
        <taxon>Flavobacteriales</taxon>
        <taxon>Flavobacteriaceae</taxon>
        <taxon>Wenyingzhuangia</taxon>
    </lineage>
</organism>
<keyword evidence="3" id="KW-0119">Carbohydrate metabolism</keyword>
<comment type="subcellular location">
    <subcellularLocation>
        <location evidence="3">Secreted</location>
    </subcellularLocation>
</comment>
<keyword evidence="1 4" id="KW-0732">Signal</keyword>
<sequence>MQKKIIYLFILLISFHLSSQSIKIDEFGGSFESAYIKWQSVSEATSYNVYFTGEGITHQKIDTELIRCYNNGTYRADILGLKSGSYTISIAPVINGVEATATISSSINVIPHDRAGFAFSNNRIAGAYNLDGTPQSDAVILYITEETKNTIELNVTGASTPTSVGVQDILDGFKKGKDTRPLIIRMIGQITDPSYLLNGDIVIENDQNINSHITLEGVGNDAVADGWGIRIKNASNIEIRNIGIMNCNSGEGDNIGLQQNNNHIWVHNVDFFYGDAGGDADQAKGDGALDCKKSTYVTFSYNHFWDSGKSNLLGLSEGTNEGLFITYHHNWYDHSDSRHPRVRYYSAHIYNNYYDGNSKYGIGSTLGSSVFSENNYFRNCKYPMLTSLQGTDLFYGYPTFSGEDGGSIKAYGNTIIGQKRFVAYGDSNYNDNTTEFDAIVTSTKNEIIPNTIISKKGSNLYNNFDTNGSLDYTYTVDTAEEAKTKVMQYAGRLKGGDFTWIFNNSIDDTSSNVNTGLKQALTSYKTNLVCIQGISEPPSSQTLTITSSNEDQSVLEETSIDPIIFTWGGDATDVSVTGIPASGIDFVKDHSAKTVTISGTPTADISYTITTSGNTGTPVSKSGTISLTTIVEGDLVHNFTTSAKTSDFYTITGNINSTDGSANYNGLTLTKRLKIESSTNITYTTTETSSLTLVFDTTFSGKIKLDGIDYSASNGIVTITDIAPGTHNITKNNITNLFYIKTTYNTLAFKNTKNLPKINLYPNPVTNLLQIDTSLDIEEIQILNMLGSLVKSIKGNSKFIDVNYLNSGGYFLSVKTNKGIYRQIILKN</sequence>
<dbReference type="InterPro" id="IPR045032">
    <property type="entry name" value="PEL"/>
</dbReference>
<protein>
    <submittedName>
        <fullName evidence="6">Por secretion system C-terminal sorting domain-containing protein</fullName>
    </submittedName>
</protein>
<dbReference type="InterPro" id="IPR002022">
    <property type="entry name" value="Pec_lyase"/>
</dbReference>
<dbReference type="RefSeq" id="WP_073120969.1">
    <property type="nucleotide sequence ID" value="NZ_BMEN01000004.1"/>
</dbReference>
<comment type="similarity">
    <text evidence="3">Belongs to the polysaccharide lyase 1 family.</text>
</comment>
<dbReference type="Pfam" id="PF00544">
    <property type="entry name" value="Pectate_lyase_4"/>
    <property type="match status" value="1"/>
</dbReference>
<dbReference type="InterPro" id="IPR026444">
    <property type="entry name" value="Secre_tail"/>
</dbReference>
<dbReference type="InterPro" id="IPR011050">
    <property type="entry name" value="Pectin_lyase_fold/virulence"/>
</dbReference>
<dbReference type="GO" id="GO:0005576">
    <property type="term" value="C:extracellular region"/>
    <property type="evidence" value="ECO:0007669"/>
    <property type="project" value="UniProtKB-SubCell"/>
</dbReference>
<feature type="signal peptide" evidence="4">
    <location>
        <begin position="1"/>
        <end position="19"/>
    </location>
</feature>
<dbReference type="SUPFAM" id="SSF51126">
    <property type="entry name" value="Pectin lyase-like"/>
    <property type="match status" value="1"/>
</dbReference>
<dbReference type="InterPro" id="IPR012334">
    <property type="entry name" value="Pectin_lyas_fold"/>
</dbReference>
<dbReference type="PANTHER" id="PTHR31683">
    <property type="entry name" value="PECTATE LYASE 18-RELATED"/>
    <property type="match status" value="1"/>
</dbReference>
<dbReference type="InterPro" id="IPR041253">
    <property type="entry name" value="CBM77"/>
</dbReference>
<reference evidence="7" key="1">
    <citation type="submission" date="2016-11" db="EMBL/GenBank/DDBJ databases">
        <authorList>
            <person name="Varghese N."/>
            <person name="Submissions S."/>
        </authorList>
    </citation>
    <scope>NUCLEOTIDE SEQUENCE [LARGE SCALE GENOMIC DNA]</scope>
    <source>
        <strain evidence="7">DSM 100572</strain>
    </source>
</reference>
<accession>A0A1M5VTK0</accession>
<dbReference type="GO" id="GO:0030570">
    <property type="term" value="F:pectate lyase activity"/>
    <property type="evidence" value="ECO:0007669"/>
    <property type="project" value="InterPro"/>
</dbReference>
<feature type="chain" id="PRO_5012296633" evidence="4">
    <location>
        <begin position="20"/>
        <end position="828"/>
    </location>
</feature>
<dbReference type="NCBIfam" id="TIGR04183">
    <property type="entry name" value="Por_Secre_tail"/>
    <property type="match status" value="1"/>
</dbReference>
<evidence type="ECO:0000256" key="4">
    <source>
        <dbReference type="SAM" id="SignalP"/>
    </source>
</evidence>
<dbReference type="Pfam" id="PF18283">
    <property type="entry name" value="CBM77"/>
    <property type="match status" value="1"/>
</dbReference>
<evidence type="ECO:0000313" key="7">
    <source>
        <dbReference type="Proteomes" id="UP000184109"/>
    </source>
</evidence>
<dbReference type="Proteomes" id="UP000184109">
    <property type="component" value="Unassembled WGS sequence"/>
</dbReference>
<feature type="domain" description="Pectate lyase" evidence="5">
    <location>
        <begin position="173"/>
        <end position="383"/>
    </location>
</feature>
<dbReference type="EMBL" id="FQXQ01000004">
    <property type="protein sequence ID" value="SHH78585.1"/>
    <property type="molecule type" value="Genomic_DNA"/>
</dbReference>
<keyword evidence="7" id="KW-1185">Reference proteome</keyword>
<dbReference type="OrthoDB" id="148600at2"/>
<dbReference type="Gene3D" id="2.160.20.10">
    <property type="entry name" value="Single-stranded right-handed beta-helix, Pectin lyase-like"/>
    <property type="match status" value="1"/>
</dbReference>
<dbReference type="GO" id="GO:0000272">
    <property type="term" value="P:polysaccharide catabolic process"/>
    <property type="evidence" value="ECO:0007669"/>
    <property type="project" value="UniProtKB-KW"/>
</dbReference>
<dbReference type="SMART" id="SM00656">
    <property type="entry name" value="Amb_all"/>
    <property type="match status" value="1"/>
</dbReference>
<dbReference type="PANTHER" id="PTHR31683:SF18">
    <property type="entry name" value="PECTATE LYASE 21-RELATED"/>
    <property type="match status" value="1"/>
</dbReference>
<name>A0A1M5VTK0_9FLAO</name>
<dbReference type="STRING" id="1195760.SAMN05444281_1937"/>